<evidence type="ECO:0000256" key="2">
    <source>
        <dbReference type="ARBA" id="ARBA00022771"/>
    </source>
</evidence>
<dbReference type="Proteomes" id="UP000093561">
    <property type="component" value="Unassembled WGS sequence"/>
</dbReference>
<feature type="domain" description="Nuclear receptor" evidence="9">
    <location>
        <begin position="417"/>
        <end position="442"/>
    </location>
</feature>
<dbReference type="Pfam" id="PF00105">
    <property type="entry name" value="zf-C4"/>
    <property type="match status" value="2"/>
</dbReference>
<evidence type="ECO:0000256" key="5">
    <source>
        <dbReference type="ARBA" id="ARBA00023125"/>
    </source>
</evidence>
<protein>
    <recommendedName>
        <fullName evidence="9">Nuclear receptor domain-containing protein</fullName>
    </recommendedName>
</protein>
<dbReference type="SUPFAM" id="SSF57716">
    <property type="entry name" value="Glucocorticoid receptor-like (DNA-binding domain)"/>
    <property type="match status" value="2"/>
</dbReference>
<dbReference type="Gene3D" id="3.30.50.10">
    <property type="entry name" value="Erythroid Transcription Factor GATA-1, subunit A"/>
    <property type="match status" value="2"/>
</dbReference>
<keyword evidence="4" id="KW-0805">Transcription regulation</keyword>
<evidence type="ECO:0000313" key="11">
    <source>
        <dbReference type="WBParaSite" id="mrna-Wban_09143"/>
    </source>
</evidence>
<reference evidence="11" key="3">
    <citation type="submission" date="2024-02" db="UniProtKB">
        <authorList>
            <consortium name="WormBaseParasite"/>
        </authorList>
    </citation>
    <scope>IDENTIFICATION</scope>
    <source>
        <strain evidence="11">pt0022</strain>
    </source>
</reference>
<dbReference type="PANTHER" id="PTHR48092">
    <property type="entry name" value="KNIRPS-RELATED PROTEIN-RELATED"/>
    <property type="match status" value="1"/>
</dbReference>
<dbReference type="InterPro" id="IPR001628">
    <property type="entry name" value="Znf_hrmn_rcpt"/>
</dbReference>
<dbReference type="SMART" id="SM00399">
    <property type="entry name" value="ZnF_C4"/>
    <property type="match status" value="1"/>
</dbReference>
<keyword evidence="1" id="KW-0479">Metal-binding</keyword>
<reference evidence="10" key="2">
    <citation type="journal article" date="2016" name="Mol. Ecol.">
        <title>Population genomics of the filarial nematode parasite Wuchereria bancrofti from mosquitoes.</title>
        <authorList>
            <person name="Small S.T."/>
            <person name="Reimer L.J."/>
            <person name="Tisch D.J."/>
            <person name="King C.L."/>
            <person name="Christensen B.M."/>
            <person name="Siba P.M."/>
            <person name="Kazura J.W."/>
            <person name="Serre D."/>
            <person name="Zimmerman P.A."/>
        </authorList>
    </citation>
    <scope>NUCLEOTIDE SEQUENCE</scope>
    <source>
        <strain evidence="10">pt0022</strain>
    </source>
</reference>
<dbReference type="PROSITE" id="PS00031">
    <property type="entry name" value="NUCLEAR_REC_DBD_1"/>
    <property type="match status" value="1"/>
</dbReference>
<reference evidence="10" key="1">
    <citation type="submission" date="2015-03" db="EMBL/GenBank/DDBJ databases">
        <title>Wuchereria bancrofti Genome Sequencing Papua New Guinea Strain.</title>
        <authorList>
            <person name="Small S.T."/>
            <person name="Serre D."/>
            <person name="Zimmerman P.A."/>
        </authorList>
    </citation>
    <scope>NUCLEOTIDE SEQUENCE [LARGE SCALE GENOMIC DNA]</scope>
    <source>
        <strain evidence="10">pt0022</strain>
    </source>
</reference>
<keyword evidence="2" id="KW-0863">Zinc-finger</keyword>
<keyword evidence="7" id="KW-0675">Receptor</keyword>
<dbReference type="AlphaFoldDB" id="A0AAF5Q2E3"/>
<dbReference type="GO" id="GO:0008270">
    <property type="term" value="F:zinc ion binding"/>
    <property type="evidence" value="ECO:0007669"/>
    <property type="project" value="UniProtKB-KW"/>
</dbReference>
<dbReference type="GO" id="GO:0043565">
    <property type="term" value="F:sequence-specific DNA binding"/>
    <property type="evidence" value="ECO:0007669"/>
    <property type="project" value="InterPro"/>
</dbReference>
<evidence type="ECO:0000256" key="8">
    <source>
        <dbReference type="ARBA" id="ARBA00023242"/>
    </source>
</evidence>
<sequence length="649" mass="73183">MSEQFDWEDFLTSQHLDHSVFSHTYGTSNAATINDTSNSGMEEFRLPISSPTYYDNLSSDTIQSSYIDISNNHLENFDRMRSTITPLQHSSSTFIRNSTDDFAPLSTADISSNSTAANLDVILNIPAAVSMPSDITSTPQHSSTAMPLMDPLILPNSQQIVLSNDTIGYQAAIEDTEDRTIVNRNLSPLLTSSRTSVQYRCLKRPNDSGSQSLEHCNGLDVKRSTRNEIFEANFNEQHLSSNPMQQQPQPSISCPANQMSEFSSYVDNNLENEMSNNMHSGETSTNNAPSYGSKFHLCNVIQLFPITDSLVTTSETNQEDEGKVFQELKSYSNPISSVATNNTEQQITYTMPAGFHEQQVSQQLVSNFGIPINENHSVNRQHQVLPVTSQLISSLHMKKDDRESRKNPLVYSNEENSNLCAVCGDKASGNHYGVLSCEGCKAKIFELQKIRKKRQNHEYQYKGLSDKVSGKSKDLCVVCGDIASGNHYKVLTCEGCKSFFRRSIQKKAKYHCVRSGNCPITAKDRNNLADSPIKEGTMIKCELSVEVWRKSQCCLIKEFQEAITSADGSHNSCNLCLKFKKSKQLNNSYFLKIFFSLFTISIHFCFDFDKVFASFRIIKVFHILSAKKFTPSIYTTFPLYFFWEFNFFF</sequence>
<evidence type="ECO:0000256" key="1">
    <source>
        <dbReference type="ARBA" id="ARBA00022723"/>
    </source>
</evidence>
<dbReference type="InterPro" id="IPR013088">
    <property type="entry name" value="Znf_NHR/GATA"/>
</dbReference>
<feature type="domain" description="Nuclear receptor" evidence="9">
    <location>
        <begin position="473"/>
        <end position="526"/>
    </location>
</feature>
<keyword evidence="8" id="KW-0539">Nucleus</keyword>
<dbReference type="PROSITE" id="PS51030">
    <property type="entry name" value="NUCLEAR_REC_DBD_2"/>
    <property type="match status" value="2"/>
</dbReference>
<name>A0AAF5Q2E3_WUCBA</name>
<accession>A0AAF5Q2E3</accession>
<dbReference type="InterPro" id="IPR050200">
    <property type="entry name" value="Nuclear_hormone_rcpt_NR3"/>
</dbReference>
<evidence type="ECO:0000256" key="7">
    <source>
        <dbReference type="ARBA" id="ARBA00023170"/>
    </source>
</evidence>
<evidence type="ECO:0000259" key="9">
    <source>
        <dbReference type="PROSITE" id="PS51030"/>
    </source>
</evidence>
<dbReference type="GO" id="GO:0003700">
    <property type="term" value="F:DNA-binding transcription factor activity"/>
    <property type="evidence" value="ECO:0007669"/>
    <property type="project" value="InterPro"/>
</dbReference>
<organism evidence="10 11">
    <name type="scientific">Wuchereria bancrofti</name>
    <dbReference type="NCBI Taxonomy" id="6293"/>
    <lineage>
        <taxon>Eukaryota</taxon>
        <taxon>Metazoa</taxon>
        <taxon>Ecdysozoa</taxon>
        <taxon>Nematoda</taxon>
        <taxon>Chromadorea</taxon>
        <taxon>Rhabditida</taxon>
        <taxon>Spirurina</taxon>
        <taxon>Spiruromorpha</taxon>
        <taxon>Filarioidea</taxon>
        <taxon>Onchocercidae</taxon>
        <taxon>Wuchereria</taxon>
    </lineage>
</organism>
<proteinExistence type="predicted"/>
<keyword evidence="3" id="KW-0862">Zinc</keyword>
<evidence type="ECO:0000313" key="10">
    <source>
        <dbReference type="Proteomes" id="UP000093561"/>
    </source>
</evidence>
<evidence type="ECO:0000256" key="4">
    <source>
        <dbReference type="ARBA" id="ARBA00023015"/>
    </source>
</evidence>
<evidence type="ECO:0000256" key="3">
    <source>
        <dbReference type="ARBA" id="ARBA00022833"/>
    </source>
</evidence>
<dbReference type="PRINTS" id="PR00047">
    <property type="entry name" value="STROIDFINGER"/>
</dbReference>
<dbReference type="WBParaSite" id="mrna-Wban_09143">
    <property type="protein sequence ID" value="mrna-Wban_09143"/>
    <property type="gene ID" value="Wban_09143"/>
</dbReference>
<dbReference type="CDD" id="cd06916">
    <property type="entry name" value="NR_DBD_like"/>
    <property type="match status" value="1"/>
</dbReference>
<keyword evidence="5" id="KW-0238">DNA-binding</keyword>
<keyword evidence="6" id="KW-0804">Transcription</keyword>
<evidence type="ECO:0000256" key="6">
    <source>
        <dbReference type="ARBA" id="ARBA00023163"/>
    </source>
</evidence>